<accession>A0A9W6ZG18</accession>
<dbReference type="GO" id="GO:0030863">
    <property type="term" value="C:cortical cytoskeleton"/>
    <property type="evidence" value="ECO:0007669"/>
    <property type="project" value="TreeGrafter"/>
</dbReference>
<dbReference type="PANTHER" id="PTHR37009:SF2">
    <property type="entry name" value="TOLA PROTEIN"/>
    <property type="match status" value="1"/>
</dbReference>
<dbReference type="AlphaFoldDB" id="A0A9W6ZG18"/>
<proteinExistence type="predicted"/>
<name>A0A9W6ZG18_9STRA</name>
<feature type="domain" description="Calcium-regulated actin-bundling protein C-terminal" evidence="2">
    <location>
        <begin position="202"/>
        <end position="287"/>
    </location>
</feature>
<evidence type="ECO:0000313" key="4">
    <source>
        <dbReference type="Proteomes" id="UP001165082"/>
    </source>
</evidence>
<dbReference type="InterPro" id="IPR040810">
    <property type="entry name" value="F_actin_bund_C"/>
</dbReference>
<dbReference type="GO" id="GO:0030046">
    <property type="term" value="P:parallel actin filament bundle assembly"/>
    <property type="evidence" value="ECO:0007669"/>
    <property type="project" value="TreeGrafter"/>
</dbReference>
<keyword evidence="4" id="KW-1185">Reference proteome</keyword>
<comment type="caution">
    <text evidence="3">The sequence shown here is derived from an EMBL/GenBank/DDBJ whole genome shotgun (WGS) entry which is preliminary data.</text>
</comment>
<dbReference type="InterPro" id="IPR011992">
    <property type="entry name" value="EF-hand-dom_pair"/>
</dbReference>
<protein>
    <recommendedName>
        <fullName evidence="2">Calcium-regulated actin-bundling protein C-terminal domain-containing protein</fullName>
    </recommendedName>
</protein>
<sequence length="382" mass="41547">MSGFDDKNDMEKLSHVNNLVYKEQAIWFLNAFWVTGPKFGSNPTAAEEVWTFHKTCVELDRDKKEEGNELNEFDAHRLIEKCDSALTVQEMRRVLKEIDVDFNKMVSLTEFMIYKFEVDWHELVNAPQGCDMGAINQAQAGLDNANKMLQQAVDAANKAKDDHAASQLAEEKSKDEEVNSAKAAAESKKAEAVLAEAKEQAESALAELTAQEDAFKKKCDDLEAKGSDDTLGVVKRNKAKAELAMAKAEDPMPLRMAKIHQEAAVRKVTKATVKAGAATAAAETAAKLAIAARKEAERAAIEASAAAKAAEEAIPVAQAAFADAEAILEEVKKNNSGSGEGNIWYIDRELEEAKRFLPRSKFAAAQAAAAAAKEAAKSPMKE</sequence>
<dbReference type="GO" id="GO:0051015">
    <property type="term" value="F:actin filament binding"/>
    <property type="evidence" value="ECO:0007669"/>
    <property type="project" value="TreeGrafter"/>
</dbReference>
<reference evidence="3" key="1">
    <citation type="submission" date="2022-07" db="EMBL/GenBank/DDBJ databases">
        <title>Genome analysis of Parmales, a sister group of diatoms, reveals the evolutionary specialization of diatoms from phago-mixotrophs to photoautotrophs.</title>
        <authorList>
            <person name="Ban H."/>
            <person name="Sato S."/>
            <person name="Yoshikawa S."/>
            <person name="Kazumasa Y."/>
            <person name="Nakamura Y."/>
            <person name="Ichinomiya M."/>
            <person name="Saitoh K."/>
            <person name="Sato N."/>
            <person name="Blanc-Mathieu R."/>
            <person name="Endo H."/>
            <person name="Kuwata A."/>
            <person name="Ogata H."/>
        </authorList>
    </citation>
    <scope>NUCLEOTIDE SEQUENCE</scope>
</reference>
<feature type="coiled-coil region" evidence="1">
    <location>
        <begin position="135"/>
        <end position="225"/>
    </location>
</feature>
<evidence type="ECO:0000256" key="1">
    <source>
        <dbReference type="SAM" id="Coils"/>
    </source>
</evidence>
<dbReference type="SUPFAM" id="SSF47473">
    <property type="entry name" value="EF-hand"/>
    <property type="match status" value="1"/>
</dbReference>
<dbReference type="PANTHER" id="PTHR37009">
    <property type="entry name" value="EF-HAND DOMAIN-CONTAINING PROTEIN"/>
    <property type="match status" value="1"/>
</dbReference>
<gene>
    <name evidence="3" type="ORF">TrRE_jg2060</name>
</gene>
<dbReference type="InterPro" id="IPR053356">
    <property type="entry name" value="Calcium-reg_actin-bundling"/>
</dbReference>
<keyword evidence="1" id="KW-0175">Coiled coil</keyword>
<dbReference type="Pfam" id="PF18060">
    <property type="entry name" value="F_actin_bund_C"/>
    <property type="match status" value="1"/>
</dbReference>
<dbReference type="GO" id="GO:0051764">
    <property type="term" value="P:actin crosslink formation"/>
    <property type="evidence" value="ECO:0007669"/>
    <property type="project" value="TreeGrafter"/>
</dbReference>
<dbReference type="OrthoDB" id="29213at2759"/>
<dbReference type="Proteomes" id="UP001165082">
    <property type="component" value="Unassembled WGS sequence"/>
</dbReference>
<organism evidence="3 4">
    <name type="scientific">Triparma retinervis</name>
    <dbReference type="NCBI Taxonomy" id="2557542"/>
    <lineage>
        <taxon>Eukaryota</taxon>
        <taxon>Sar</taxon>
        <taxon>Stramenopiles</taxon>
        <taxon>Ochrophyta</taxon>
        <taxon>Bolidophyceae</taxon>
        <taxon>Parmales</taxon>
        <taxon>Triparmaceae</taxon>
        <taxon>Triparma</taxon>
    </lineage>
</organism>
<dbReference type="EMBL" id="BRXZ01000652">
    <property type="protein sequence ID" value="GMH49854.1"/>
    <property type="molecule type" value="Genomic_DNA"/>
</dbReference>
<evidence type="ECO:0000259" key="2">
    <source>
        <dbReference type="Pfam" id="PF18060"/>
    </source>
</evidence>
<evidence type="ECO:0000313" key="3">
    <source>
        <dbReference type="EMBL" id="GMH49854.1"/>
    </source>
</evidence>